<reference evidence="1" key="2">
    <citation type="journal article" date="2015" name="Fish Shellfish Immunol.">
        <title>Early steps in the European eel (Anguilla anguilla)-Vibrio vulnificus interaction in the gills: Role of the RtxA13 toxin.</title>
        <authorList>
            <person name="Callol A."/>
            <person name="Pajuelo D."/>
            <person name="Ebbesson L."/>
            <person name="Teles M."/>
            <person name="MacKenzie S."/>
            <person name="Amaro C."/>
        </authorList>
    </citation>
    <scope>NUCLEOTIDE SEQUENCE</scope>
</reference>
<dbReference type="EMBL" id="GBXM01074886">
    <property type="protein sequence ID" value="JAH33691.1"/>
    <property type="molecule type" value="Transcribed_RNA"/>
</dbReference>
<organism evidence="1">
    <name type="scientific">Anguilla anguilla</name>
    <name type="common">European freshwater eel</name>
    <name type="synonym">Muraena anguilla</name>
    <dbReference type="NCBI Taxonomy" id="7936"/>
    <lineage>
        <taxon>Eukaryota</taxon>
        <taxon>Metazoa</taxon>
        <taxon>Chordata</taxon>
        <taxon>Craniata</taxon>
        <taxon>Vertebrata</taxon>
        <taxon>Euteleostomi</taxon>
        <taxon>Actinopterygii</taxon>
        <taxon>Neopterygii</taxon>
        <taxon>Teleostei</taxon>
        <taxon>Anguilliformes</taxon>
        <taxon>Anguillidae</taxon>
        <taxon>Anguilla</taxon>
    </lineage>
</organism>
<protein>
    <submittedName>
        <fullName evidence="1">Uncharacterized protein</fullName>
    </submittedName>
</protein>
<proteinExistence type="predicted"/>
<evidence type="ECO:0000313" key="1">
    <source>
        <dbReference type="EMBL" id="JAH33691.1"/>
    </source>
</evidence>
<name>A0A0E9RX03_ANGAN</name>
<accession>A0A0E9RX03</accession>
<sequence>MKASGRVVG</sequence>
<reference evidence="1" key="1">
    <citation type="submission" date="2014-11" db="EMBL/GenBank/DDBJ databases">
        <authorList>
            <person name="Amaro Gonzalez C."/>
        </authorList>
    </citation>
    <scope>NUCLEOTIDE SEQUENCE</scope>
</reference>